<dbReference type="PANTHER" id="PTHR14212:SF0">
    <property type="entry name" value="U4_U6 SMALL NUCLEAR RIBONUCLEOPROTEIN PRP3"/>
    <property type="match status" value="1"/>
</dbReference>
<proteinExistence type="predicted"/>
<evidence type="ECO:0000313" key="9">
    <source>
        <dbReference type="EMBL" id="QGN17663.1"/>
    </source>
</evidence>
<organism evidence="9 10">
    <name type="scientific">Kluyveromyces marxianus</name>
    <name type="common">Yeast</name>
    <name type="synonym">Candida kefyr</name>
    <dbReference type="NCBI Taxonomy" id="4911"/>
    <lineage>
        <taxon>Eukaryota</taxon>
        <taxon>Fungi</taxon>
        <taxon>Dikarya</taxon>
        <taxon>Ascomycota</taxon>
        <taxon>Saccharomycotina</taxon>
        <taxon>Saccharomycetes</taxon>
        <taxon>Saccharomycetales</taxon>
        <taxon>Saccharomycetaceae</taxon>
        <taxon>Kluyveromyces</taxon>
    </lineage>
</organism>
<protein>
    <submittedName>
        <fullName evidence="9">U4/U6 small nuclear ribonucleoprotein PRP3</fullName>
    </submittedName>
</protein>
<keyword evidence="5" id="KW-0175">Coiled coil</keyword>
<reference evidence="9 10" key="1">
    <citation type="submission" date="2016-03" db="EMBL/GenBank/DDBJ databases">
        <title>How can Kluyveromyces marxianus grow so fast - potential evolutionary course in Saccharomyces Complex revealed by comparative genomics.</title>
        <authorList>
            <person name="Mo W."/>
            <person name="Lu W."/>
            <person name="Yang X."/>
            <person name="Qi J."/>
            <person name="Lv H."/>
        </authorList>
    </citation>
    <scope>NUCLEOTIDE SEQUENCE [LARGE SCALE GENOMIC DNA]</scope>
    <source>
        <strain evidence="9 10">FIM1</strain>
    </source>
</reference>
<evidence type="ECO:0000259" key="8">
    <source>
        <dbReference type="Pfam" id="PF08572"/>
    </source>
</evidence>
<dbReference type="Pfam" id="PF08572">
    <property type="entry name" value="PRP3"/>
    <property type="match status" value="1"/>
</dbReference>
<evidence type="ECO:0000256" key="6">
    <source>
        <dbReference type="SAM" id="MobiDB-lite"/>
    </source>
</evidence>
<sequence>MSGNKEDPSRRKGRGLNRELHSVLTLDNVNLLKFQGRRGGNPYLQDLQQGPVPKKRVSSHWYAPGEVVSHAEELRKQEAERLEEEKRSQEVQRQQELEHARLVEAGEIPAKHEEVYLKDLSEVPEVEWWDLPFIGSDGQPHKKYAMDYSGLDPEEESDSEDEADEDMYPSIRYIQHPVPIEKPRDTAGMTARIFLTKKEQRKARRNNRKLLRQEKEEKIKLGLEPKPEPKVKLANMMSVYENDANVADPTQWEAIVRQQVADRKRKHMEENERRHQESVKRRKQASDSSSSSSSSSLHEYTCVVYMFDEIKNPSVRYKLKMNAKQLKLKGCCLHIDDGRGILIALGDEKSIRFFDKLVTRRINWNESYTDKTTNEVVHWNGNLKKVWNGLIGPDECKFRGWFMLKCNDSNQLTDVLRQQDATVFLPSGVF</sequence>
<dbReference type="InterPro" id="IPR027104">
    <property type="entry name" value="Prp3"/>
</dbReference>
<evidence type="ECO:0000259" key="7">
    <source>
        <dbReference type="Pfam" id="PF06544"/>
    </source>
</evidence>
<feature type="domain" description="Small nuclear ribonucleoprotein Prp3 C-terminal" evidence="7">
    <location>
        <begin position="304"/>
        <end position="422"/>
    </location>
</feature>
<evidence type="ECO:0000256" key="5">
    <source>
        <dbReference type="SAM" id="Coils"/>
    </source>
</evidence>
<evidence type="ECO:0000313" key="10">
    <source>
        <dbReference type="Proteomes" id="UP000422736"/>
    </source>
</evidence>
<dbReference type="GO" id="GO:1990904">
    <property type="term" value="C:ribonucleoprotein complex"/>
    <property type="evidence" value="ECO:0007669"/>
    <property type="project" value="UniProtKB-KW"/>
</dbReference>
<feature type="region of interest" description="Disordered" evidence="6">
    <location>
        <begin position="263"/>
        <end position="295"/>
    </location>
</feature>
<reference evidence="9 10" key="2">
    <citation type="submission" date="2019-11" db="EMBL/GenBank/DDBJ databases">
        <authorList>
            <person name="Lu H."/>
        </authorList>
    </citation>
    <scope>NUCLEOTIDE SEQUENCE [LARGE SCALE GENOMIC DNA]</scope>
    <source>
        <strain evidence="9 10">FIM1</strain>
    </source>
</reference>
<keyword evidence="3" id="KW-0508">mRNA splicing</keyword>
<dbReference type="InterPro" id="IPR010541">
    <property type="entry name" value="Prp3_C"/>
</dbReference>
<dbReference type="Pfam" id="PF06544">
    <property type="entry name" value="Prp3_C"/>
    <property type="match status" value="1"/>
</dbReference>
<dbReference type="Proteomes" id="UP000422736">
    <property type="component" value="Chromosome 8"/>
</dbReference>
<dbReference type="InterPro" id="IPR013881">
    <property type="entry name" value="Pre-mRNA_splic_Prp3_dom"/>
</dbReference>
<name>A0ABX6F5P8_KLUMA</name>
<keyword evidence="10" id="KW-1185">Reference proteome</keyword>
<dbReference type="EMBL" id="CP015060">
    <property type="protein sequence ID" value="QGN17663.1"/>
    <property type="molecule type" value="Genomic_DNA"/>
</dbReference>
<feature type="domain" description="Pre-mRNA-splicing factor 3" evidence="8">
    <location>
        <begin position="41"/>
        <end position="276"/>
    </location>
</feature>
<feature type="compositionally biased region" description="Basic and acidic residues" evidence="6">
    <location>
        <begin position="267"/>
        <end position="279"/>
    </location>
</feature>
<gene>
    <name evidence="9" type="primary">PRP3</name>
    <name evidence="9" type="ORF">FIM1_4870</name>
</gene>
<keyword evidence="4" id="KW-0539">Nucleus</keyword>
<evidence type="ECO:0000256" key="2">
    <source>
        <dbReference type="ARBA" id="ARBA00022664"/>
    </source>
</evidence>
<keyword evidence="2" id="KW-0507">mRNA processing</keyword>
<comment type="subcellular location">
    <subcellularLocation>
        <location evidence="1">Nucleus</location>
    </subcellularLocation>
</comment>
<keyword evidence="9" id="KW-0687">Ribonucleoprotein</keyword>
<feature type="coiled-coil region" evidence="5">
    <location>
        <begin position="67"/>
        <end position="99"/>
    </location>
</feature>
<dbReference type="PANTHER" id="PTHR14212">
    <property type="entry name" value="U4/U6-ASSOCIATED RNA SPLICING FACTOR-RELATED"/>
    <property type="match status" value="1"/>
</dbReference>
<evidence type="ECO:0000256" key="3">
    <source>
        <dbReference type="ARBA" id="ARBA00023187"/>
    </source>
</evidence>
<accession>A0ABX6F5P8</accession>
<evidence type="ECO:0000256" key="1">
    <source>
        <dbReference type="ARBA" id="ARBA00004123"/>
    </source>
</evidence>
<dbReference type="CDD" id="cd24162">
    <property type="entry name" value="Prp3_C"/>
    <property type="match status" value="1"/>
</dbReference>
<evidence type="ECO:0000256" key="4">
    <source>
        <dbReference type="ARBA" id="ARBA00023242"/>
    </source>
</evidence>
<feature type="compositionally biased region" description="Low complexity" evidence="6">
    <location>
        <begin position="286"/>
        <end position="295"/>
    </location>
</feature>